<dbReference type="SUPFAM" id="SSF101790">
    <property type="entry name" value="Aminomethyltransferase beta-barrel domain"/>
    <property type="match status" value="1"/>
</dbReference>
<comment type="catalytic activity">
    <reaction evidence="9 11">
        <text>N(6)-[(R)-S(8)-aminomethyldihydrolipoyl]-L-lysyl-[protein] + (6S)-5,6,7,8-tetrahydrofolate = N(6)-[(R)-dihydrolipoyl]-L-lysyl-[protein] + (6R)-5,10-methylene-5,6,7,8-tetrahydrofolate + NH4(+)</text>
        <dbReference type="Rhea" id="RHEA:16945"/>
        <dbReference type="Rhea" id="RHEA-COMP:10475"/>
        <dbReference type="Rhea" id="RHEA-COMP:10492"/>
        <dbReference type="ChEBI" id="CHEBI:15636"/>
        <dbReference type="ChEBI" id="CHEBI:28938"/>
        <dbReference type="ChEBI" id="CHEBI:57453"/>
        <dbReference type="ChEBI" id="CHEBI:83100"/>
        <dbReference type="ChEBI" id="CHEBI:83143"/>
        <dbReference type="EC" id="2.1.2.10"/>
    </reaction>
</comment>
<keyword evidence="8 11" id="KW-0496">Mitochondrion</keyword>
<keyword evidence="14" id="KW-0489">Methyltransferase</keyword>
<dbReference type="GO" id="GO:0004047">
    <property type="term" value="F:aminomethyltransferase activity"/>
    <property type="evidence" value="ECO:0007669"/>
    <property type="project" value="UniProtKB-EC"/>
</dbReference>
<dbReference type="InterPro" id="IPR027266">
    <property type="entry name" value="TrmE/GcvT-like"/>
</dbReference>
<evidence type="ECO:0000256" key="8">
    <source>
        <dbReference type="ARBA" id="ARBA00023128"/>
    </source>
</evidence>
<evidence type="ECO:0000256" key="10">
    <source>
        <dbReference type="PIRSR" id="PIRSR006487-1"/>
    </source>
</evidence>
<evidence type="ECO:0000256" key="2">
    <source>
        <dbReference type="ARBA" id="ARBA00004173"/>
    </source>
</evidence>
<keyword evidence="7 11" id="KW-0809">Transit peptide</keyword>
<keyword evidence="5 11" id="KW-0032">Aminotransferase</keyword>
<evidence type="ECO:0000256" key="1">
    <source>
        <dbReference type="ARBA" id="ARBA00003631"/>
    </source>
</evidence>
<evidence type="ECO:0000256" key="9">
    <source>
        <dbReference type="ARBA" id="ARBA00047665"/>
    </source>
</evidence>
<dbReference type="GO" id="GO:0008168">
    <property type="term" value="F:methyltransferase activity"/>
    <property type="evidence" value="ECO:0007669"/>
    <property type="project" value="UniProtKB-KW"/>
</dbReference>
<dbReference type="PANTHER" id="PTHR43757">
    <property type="entry name" value="AMINOMETHYLTRANSFERASE"/>
    <property type="match status" value="1"/>
</dbReference>
<proteinExistence type="evidence at transcript level"/>
<dbReference type="AlphaFoldDB" id="A0A6H1XQT1"/>
<dbReference type="GO" id="GO:0005739">
    <property type="term" value="C:mitochondrion"/>
    <property type="evidence" value="ECO:0007669"/>
    <property type="project" value="UniProtKB-SubCell"/>
</dbReference>
<comment type="function">
    <text evidence="1 11">The glycine cleavage system catalyzes the degradation of glycine.</text>
</comment>
<evidence type="ECO:0000256" key="4">
    <source>
        <dbReference type="ARBA" id="ARBA00011690"/>
    </source>
</evidence>
<reference evidence="14" key="1">
    <citation type="submission" date="2019-02" db="EMBL/GenBank/DDBJ databases">
        <authorList>
            <person name="Zhang B."/>
            <person name="Zhao L."/>
            <person name="Sun J."/>
        </authorList>
    </citation>
    <scope>NUCLEOTIDE SEQUENCE</scope>
</reference>
<dbReference type="InterPro" id="IPR006222">
    <property type="entry name" value="GCVT_N"/>
</dbReference>
<dbReference type="GO" id="GO:0005960">
    <property type="term" value="C:glycine cleavage complex"/>
    <property type="evidence" value="ECO:0007669"/>
    <property type="project" value="InterPro"/>
</dbReference>
<feature type="binding site" evidence="10">
    <location>
        <position position="230"/>
    </location>
    <ligand>
        <name>substrate</name>
    </ligand>
</feature>
<dbReference type="Gene3D" id="2.40.30.110">
    <property type="entry name" value="Aminomethyltransferase beta-barrel domains"/>
    <property type="match status" value="1"/>
</dbReference>
<dbReference type="PIRSF" id="PIRSF006487">
    <property type="entry name" value="GcvT"/>
    <property type="match status" value="1"/>
</dbReference>
<feature type="domain" description="Aminomethyltransferase C-terminal" evidence="13">
    <location>
        <begin position="317"/>
        <end position="395"/>
    </location>
</feature>
<dbReference type="SUPFAM" id="SSF103025">
    <property type="entry name" value="Folate-binding domain"/>
    <property type="match status" value="1"/>
</dbReference>
<evidence type="ECO:0000256" key="7">
    <source>
        <dbReference type="ARBA" id="ARBA00022946"/>
    </source>
</evidence>
<dbReference type="InterPro" id="IPR013977">
    <property type="entry name" value="GcvT_C"/>
</dbReference>
<evidence type="ECO:0000259" key="12">
    <source>
        <dbReference type="Pfam" id="PF01571"/>
    </source>
</evidence>
<dbReference type="Gene3D" id="3.30.70.1400">
    <property type="entry name" value="Aminomethyltransferase beta-barrel domains"/>
    <property type="match status" value="1"/>
</dbReference>
<organism evidence="14">
    <name type="scientific">Monochamus alternatus</name>
    <name type="common">Japanese pine sawyer beetle</name>
    <dbReference type="NCBI Taxonomy" id="192382"/>
    <lineage>
        <taxon>Eukaryota</taxon>
        <taxon>Metazoa</taxon>
        <taxon>Ecdysozoa</taxon>
        <taxon>Arthropoda</taxon>
        <taxon>Hexapoda</taxon>
        <taxon>Insecta</taxon>
        <taxon>Pterygota</taxon>
        <taxon>Neoptera</taxon>
        <taxon>Endopterygota</taxon>
        <taxon>Coleoptera</taxon>
        <taxon>Polyphaga</taxon>
        <taxon>Cucujiformia</taxon>
        <taxon>Chrysomeloidea</taxon>
        <taxon>Cerambycidae</taxon>
        <taxon>Lamiinae</taxon>
        <taxon>Monochamini</taxon>
        <taxon>Monochamus</taxon>
    </lineage>
</organism>
<comment type="subunit">
    <text evidence="4 11">The glycine cleavage system is composed of four proteins: P, T, L and H.</text>
</comment>
<protein>
    <recommendedName>
        <fullName evidence="11">Aminomethyltransferase</fullName>
        <ecNumber evidence="11">2.1.2.10</ecNumber>
    </recommendedName>
    <alternativeName>
        <fullName evidence="11">Glycine cleavage system T protein</fullName>
    </alternativeName>
</protein>
<dbReference type="InterPro" id="IPR006223">
    <property type="entry name" value="GcvT"/>
</dbReference>
<dbReference type="InterPro" id="IPR029043">
    <property type="entry name" value="GcvT/YgfZ_C"/>
</dbReference>
<dbReference type="NCBIfam" id="NF001567">
    <property type="entry name" value="PRK00389.1"/>
    <property type="match status" value="1"/>
</dbReference>
<dbReference type="GO" id="GO:0032259">
    <property type="term" value="P:methylation"/>
    <property type="evidence" value="ECO:0007669"/>
    <property type="project" value="UniProtKB-KW"/>
</dbReference>
<dbReference type="FunFam" id="4.10.1250.10:FF:000002">
    <property type="entry name" value="Aminomethyltransferase"/>
    <property type="match status" value="1"/>
</dbReference>
<feature type="domain" description="GCVT N-terminal" evidence="12">
    <location>
        <begin position="30"/>
        <end position="292"/>
    </location>
</feature>
<comment type="similarity">
    <text evidence="3 11">Belongs to the GcvT family.</text>
</comment>
<evidence type="ECO:0000259" key="13">
    <source>
        <dbReference type="Pfam" id="PF08669"/>
    </source>
</evidence>
<comment type="subcellular location">
    <subcellularLocation>
        <location evidence="2 11">Mitochondrion</location>
    </subcellularLocation>
</comment>
<evidence type="ECO:0000256" key="6">
    <source>
        <dbReference type="ARBA" id="ARBA00022679"/>
    </source>
</evidence>
<dbReference type="Pfam" id="PF01571">
    <property type="entry name" value="GCV_T"/>
    <property type="match status" value="1"/>
</dbReference>
<dbReference type="FunFam" id="2.40.30.110:FF:000002">
    <property type="entry name" value="Aminomethyltransferase"/>
    <property type="match status" value="1"/>
</dbReference>
<evidence type="ECO:0000313" key="14">
    <source>
        <dbReference type="EMBL" id="QJA18300.1"/>
    </source>
</evidence>
<name>A0A6H1XQT1_MONAT</name>
<accession>A0A6H1XQT1</accession>
<sequence length="403" mass="44009">MFSLRVVSKRGIGAVKRALSTDVKAEGTALFDFHVENGGKIVNFGGFLLPVQYSDLSIVNSHLFTRKSASLFDVSHMLQTEIYGKDCVEYIESVCTADIKGLQNHAAVLTVFTNEQGGILDDLIVTKVAGDRLYVVSNAARKHHDQQHLLKALENHRKRNPSTDIKLRFYEPMEKGLLALQGPKASEALQSLTDVDLTQLYFMNSTVGNVAGIHNCRITRCGYTGEDGFEIAMKASNAVKLATRLLTNENVRLAGLGARDSLRLEAGLCLYGNDITSKTTPVEAALTWLVAKRRRELKDFPGAETILRQIKEGSSVKRVGLVSDKGPPARQGASILSTEGQELGKVTSGCPSPSLGGNIAMGYVPTNYGKIGTKVSLKIRDKLYDAVVTKMPFVKANYYNRPK</sequence>
<dbReference type="InterPro" id="IPR028896">
    <property type="entry name" value="GcvT/YgfZ/DmdA"/>
</dbReference>
<evidence type="ECO:0000256" key="3">
    <source>
        <dbReference type="ARBA" id="ARBA00008609"/>
    </source>
</evidence>
<dbReference type="Pfam" id="PF08669">
    <property type="entry name" value="GCV_T_C"/>
    <property type="match status" value="1"/>
</dbReference>
<dbReference type="NCBIfam" id="TIGR00528">
    <property type="entry name" value="gcvT"/>
    <property type="match status" value="1"/>
</dbReference>
<keyword evidence="6 11" id="KW-0808">Transferase</keyword>
<dbReference type="EC" id="2.1.2.10" evidence="11"/>
<dbReference type="Gene3D" id="4.10.1250.10">
    <property type="entry name" value="Aminomethyltransferase fragment"/>
    <property type="match status" value="1"/>
</dbReference>
<dbReference type="Gene3D" id="3.30.1360.120">
    <property type="entry name" value="Probable tRNA modification gtpase trme, domain 1"/>
    <property type="match status" value="1"/>
</dbReference>
<evidence type="ECO:0000256" key="11">
    <source>
        <dbReference type="RuleBase" id="RU003981"/>
    </source>
</evidence>
<dbReference type="FunFam" id="3.30.1360.120:FF:000014">
    <property type="entry name" value="Aminomethyltransferase"/>
    <property type="match status" value="1"/>
</dbReference>
<dbReference type="EMBL" id="MK531804">
    <property type="protein sequence ID" value="QJA18300.1"/>
    <property type="molecule type" value="mRNA"/>
</dbReference>
<dbReference type="PANTHER" id="PTHR43757:SF16">
    <property type="entry name" value="AMINOMETHYLTRANSFERASE, MITOCHONDRIAL"/>
    <property type="match status" value="1"/>
</dbReference>
<gene>
    <name evidence="14" type="primary">AMT</name>
</gene>
<dbReference type="FunFam" id="3.30.70.1400:FF:000001">
    <property type="entry name" value="Aminomethyltransferase"/>
    <property type="match status" value="1"/>
</dbReference>
<evidence type="ECO:0000256" key="5">
    <source>
        <dbReference type="ARBA" id="ARBA00022576"/>
    </source>
</evidence>
<dbReference type="GO" id="GO:0008483">
    <property type="term" value="F:transaminase activity"/>
    <property type="evidence" value="ECO:0007669"/>
    <property type="project" value="UniProtKB-KW"/>
</dbReference>
<dbReference type="GO" id="GO:0006546">
    <property type="term" value="P:glycine catabolic process"/>
    <property type="evidence" value="ECO:0007669"/>
    <property type="project" value="InterPro"/>
</dbReference>